<protein>
    <submittedName>
        <fullName evidence="1">Uncharacterized protein</fullName>
    </submittedName>
</protein>
<organism evidence="1 2">
    <name type="scientific">Corynespora cassiicola Philippines</name>
    <dbReference type="NCBI Taxonomy" id="1448308"/>
    <lineage>
        <taxon>Eukaryota</taxon>
        <taxon>Fungi</taxon>
        <taxon>Dikarya</taxon>
        <taxon>Ascomycota</taxon>
        <taxon>Pezizomycotina</taxon>
        <taxon>Dothideomycetes</taxon>
        <taxon>Pleosporomycetidae</taxon>
        <taxon>Pleosporales</taxon>
        <taxon>Corynesporascaceae</taxon>
        <taxon>Corynespora</taxon>
    </lineage>
</organism>
<evidence type="ECO:0000313" key="1">
    <source>
        <dbReference type="EMBL" id="PSN75408.1"/>
    </source>
</evidence>
<name>A0A2T2PDG9_CORCC</name>
<dbReference type="AlphaFoldDB" id="A0A2T2PDG9"/>
<sequence length="234" mass="27394">MVTSRWEKNRDRRDLEAMCEIYNENLGKTEGLENAAIKLSEDSELCNAEMATLVDPLIPFEVPKRLTRELFNKEEDYNFALAQRERISNHMVRRGIIRRYRMDKSPSYGRLPLIRTKTIEIAWNFSKISNDSPINLYGQSSMLVDSRAFNTFGWIELPDDERRSRWNSYWLRTTDGSIRKVGISSSARWQFTGRSVSHHAGLSFVEVWSKRIKRSGIDRDFVPNFVRDFALDSN</sequence>
<gene>
    <name evidence="1" type="ORF">BS50DRAFT_582102</name>
</gene>
<dbReference type="Proteomes" id="UP000240883">
    <property type="component" value="Unassembled WGS sequence"/>
</dbReference>
<reference evidence="1 2" key="1">
    <citation type="journal article" date="2018" name="Front. Microbiol.">
        <title>Genome-Wide Analysis of Corynespora cassiicola Leaf Fall Disease Putative Effectors.</title>
        <authorList>
            <person name="Lopez D."/>
            <person name="Ribeiro S."/>
            <person name="Label P."/>
            <person name="Fumanal B."/>
            <person name="Venisse J.S."/>
            <person name="Kohler A."/>
            <person name="de Oliveira R.R."/>
            <person name="Labutti K."/>
            <person name="Lipzen A."/>
            <person name="Lail K."/>
            <person name="Bauer D."/>
            <person name="Ohm R.A."/>
            <person name="Barry K.W."/>
            <person name="Spatafora J."/>
            <person name="Grigoriev I.V."/>
            <person name="Martin F.M."/>
            <person name="Pujade-Renaud V."/>
        </authorList>
    </citation>
    <scope>NUCLEOTIDE SEQUENCE [LARGE SCALE GENOMIC DNA]</scope>
    <source>
        <strain evidence="1 2">Philippines</strain>
    </source>
</reference>
<evidence type="ECO:0000313" key="2">
    <source>
        <dbReference type="Proteomes" id="UP000240883"/>
    </source>
</evidence>
<dbReference type="EMBL" id="KZ678128">
    <property type="protein sequence ID" value="PSN75408.1"/>
    <property type="molecule type" value="Genomic_DNA"/>
</dbReference>
<accession>A0A2T2PDG9</accession>
<keyword evidence="2" id="KW-1185">Reference proteome</keyword>
<proteinExistence type="predicted"/>